<comment type="caution">
    <text evidence="17">The sequence shown here is derived from an EMBL/GenBank/DDBJ whole genome shotgun (WGS) entry which is preliminary data.</text>
</comment>
<keyword evidence="18" id="KW-1185">Reference proteome</keyword>
<evidence type="ECO:0000256" key="6">
    <source>
        <dbReference type="ARBA" id="ARBA00022448"/>
    </source>
</evidence>
<evidence type="ECO:0000259" key="16">
    <source>
        <dbReference type="Pfam" id="PF05347"/>
    </source>
</evidence>
<name>A0ABQ7GRQ1_DUNSA</name>
<keyword evidence="8" id="KW-0679">Respiratory chain</keyword>
<accession>A0ABQ7GRQ1</accession>
<evidence type="ECO:0000256" key="14">
    <source>
        <dbReference type="ARBA" id="ARBA00030192"/>
    </source>
</evidence>
<evidence type="ECO:0000256" key="1">
    <source>
        <dbReference type="ARBA" id="ARBA00002920"/>
    </source>
</evidence>
<keyword evidence="11" id="KW-0007">Acetylation</keyword>
<comment type="similarity">
    <text evidence="3">Belongs to the complex I LYR family.</text>
</comment>
<evidence type="ECO:0000313" key="18">
    <source>
        <dbReference type="Proteomes" id="UP000815325"/>
    </source>
</evidence>
<dbReference type="Proteomes" id="UP000815325">
    <property type="component" value="Unassembled WGS sequence"/>
</dbReference>
<evidence type="ECO:0000256" key="9">
    <source>
        <dbReference type="ARBA" id="ARBA00022792"/>
    </source>
</evidence>
<comment type="subcellular location">
    <subcellularLocation>
        <location evidence="2">Mitochondrion inner membrane</location>
        <topology evidence="2">Peripheral membrane protein</topology>
        <orientation evidence="2">Matrix side</orientation>
    </subcellularLocation>
</comment>
<keyword evidence="9" id="KW-0999">Mitochondrion inner membrane</keyword>
<keyword evidence="7" id="KW-0597">Phosphoprotein</keyword>
<evidence type="ECO:0000256" key="11">
    <source>
        <dbReference type="ARBA" id="ARBA00022990"/>
    </source>
</evidence>
<evidence type="ECO:0000256" key="12">
    <source>
        <dbReference type="ARBA" id="ARBA00023128"/>
    </source>
</evidence>
<keyword evidence="12" id="KW-0496">Mitochondrion</keyword>
<comment type="function">
    <text evidence="1">Accessory subunit of the mitochondrial membrane respiratory chain NADH dehydrogenase (Complex I), that is believed to be not involved in catalysis. Complex I functions in the transfer of electrons from NADH to the respiratory chain. The immediate electron acceptor for the enzyme is believed to be ubiquinone.</text>
</comment>
<evidence type="ECO:0000256" key="8">
    <source>
        <dbReference type="ARBA" id="ARBA00022660"/>
    </source>
</evidence>
<keyword evidence="13" id="KW-0472">Membrane</keyword>
<comment type="subunit">
    <text evidence="4">Mammalian complex I is composed of 45 different subunits.</text>
</comment>
<dbReference type="InterPro" id="IPR008011">
    <property type="entry name" value="Complex1_LYR_dom"/>
</dbReference>
<protein>
    <recommendedName>
        <fullName evidence="5">NADH dehydrogenase [ubiquinone] 1 beta subcomplex subunit 9</fullName>
    </recommendedName>
    <alternativeName>
        <fullName evidence="14">Complex I-B22</fullName>
    </alternativeName>
    <alternativeName>
        <fullName evidence="15">NADH-ubiquinone oxidoreductase B22 subunit</fullName>
    </alternativeName>
</protein>
<proteinExistence type="inferred from homology"/>
<dbReference type="PANTHER" id="PTHR12868">
    <property type="entry name" value="NADH-UBIQUINONE OXIDOREDUCTASE B22 SUBUNIT"/>
    <property type="match status" value="1"/>
</dbReference>
<feature type="domain" description="Complex 1 LYR protein" evidence="16">
    <location>
        <begin position="14"/>
        <end position="68"/>
    </location>
</feature>
<organism evidence="17 18">
    <name type="scientific">Dunaliella salina</name>
    <name type="common">Green alga</name>
    <name type="synonym">Protococcus salinus</name>
    <dbReference type="NCBI Taxonomy" id="3046"/>
    <lineage>
        <taxon>Eukaryota</taxon>
        <taxon>Viridiplantae</taxon>
        <taxon>Chlorophyta</taxon>
        <taxon>core chlorophytes</taxon>
        <taxon>Chlorophyceae</taxon>
        <taxon>CS clade</taxon>
        <taxon>Chlamydomonadales</taxon>
        <taxon>Dunaliellaceae</taxon>
        <taxon>Dunaliella</taxon>
    </lineage>
</organism>
<keyword evidence="6" id="KW-0813">Transport</keyword>
<dbReference type="Pfam" id="PF05347">
    <property type="entry name" value="Complex1_LYR"/>
    <property type="match status" value="1"/>
</dbReference>
<sequence length="119" mass="14195">MSYHAIVQALPHKQRVARLYRYGLRELLNYSANRQHWYPRAFALRAEFEANRGETSREEIRRQLEHGEALMSRFKHWEPLIRPEYPGGTAYSVNPSHPKNVHPLPDWDKLDSLKRGDWM</sequence>
<evidence type="ECO:0000256" key="3">
    <source>
        <dbReference type="ARBA" id="ARBA00009508"/>
    </source>
</evidence>
<dbReference type="EMBL" id="MU069622">
    <property type="protein sequence ID" value="KAF5837259.1"/>
    <property type="molecule type" value="Genomic_DNA"/>
</dbReference>
<keyword evidence="10" id="KW-0249">Electron transport</keyword>
<dbReference type="InterPro" id="IPR033034">
    <property type="entry name" value="NDUFB9"/>
</dbReference>
<dbReference type="InterPro" id="IPR045292">
    <property type="entry name" value="Complex1_LYR_NDUFB9_LYRM3"/>
</dbReference>
<evidence type="ECO:0000256" key="13">
    <source>
        <dbReference type="ARBA" id="ARBA00023136"/>
    </source>
</evidence>
<evidence type="ECO:0000256" key="5">
    <source>
        <dbReference type="ARBA" id="ARBA00018684"/>
    </source>
</evidence>
<evidence type="ECO:0000313" key="17">
    <source>
        <dbReference type="EMBL" id="KAF5837259.1"/>
    </source>
</evidence>
<reference evidence="17" key="1">
    <citation type="submission" date="2017-08" db="EMBL/GenBank/DDBJ databases">
        <authorList>
            <person name="Polle J.E."/>
            <person name="Barry K."/>
            <person name="Cushman J."/>
            <person name="Schmutz J."/>
            <person name="Tran D."/>
            <person name="Hathwaick L.T."/>
            <person name="Yim W.C."/>
            <person name="Jenkins J."/>
            <person name="Mckie-Krisberg Z.M."/>
            <person name="Prochnik S."/>
            <person name="Lindquist E."/>
            <person name="Dockter R.B."/>
            <person name="Adam C."/>
            <person name="Molina H."/>
            <person name="Bunkerborg J."/>
            <person name="Jin E."/>
            <person name="Buchheim M."/>
            <person name="Magnuson J."/>
        </authorList>
    </citation>
    <scope>NUCLEOTIDE SEQUENCE</scope>
    <source>
        <strain evidence="17">CCAP 19/18</strain>
    </source>
</reference>
<dbReference type="PANTHER" id="PTHR12868:SF0">
    <property type="entry name" value="NADH DEHYDROGENASE [UBIQUINONE] 1 BETA SUBCOMPLEX SUBUNIT 9"/>
    <property type="match status" value="1"/>
</dbReference>
<gene>
    <name evidence="17" type="ORF">DUNSADRAFT_4586</name>
</gene>
<evidence type="ECO:0000256" key="15">
    <source>
        <dbReference type="ARBA" id="ARBA00032528"/>
    </source>
</evidence>
<evidence type="ECO:0000256" key="7">
    <source>
        <dbReference type="ARBA" id="ARBA00022553"/>
    </source>
</evidence>
<evidence type="ECO:0000256" key="2">
    <source>
        <dbReference type="ARBA" id="ARBA00004443"/>
    </source>
</evidence>
<evidence type="ECO:0000256" key="10">
    <source>
        <dbReference type="ARBA" id="ARBA00022982"/>
    </source>
</evidence>
<dbReference type="CDD" id="cd20263">
    <property type="entry name" value="Complex1_LYR_NDUFB9_LYRM3"/>
    <property type="match status" value="1"/>
</dbReference>
<evidence type="ECO:0000256" key="4">
    <source>
        <dbReference type="ARBA" id="ARBA00011790"/>
    </source>
</evidence>